<gene>
    <name evidence="1" type="ORF">BE15_24740</name>
</gene>
<dbReference type="AlphaFoldDB" id="A0A150Q296"/>
<dbReference type="EMBL" id="JEMA01001125">
    <property type="protein sequence ID" value="KYF62094.1"/>
    <property type="molecule type" value="Genomic_DNA"/>
</dbReference>
<dbReference type="Proteomes" id="UP000075260">
    <property type="component" value="Unassembled WGS sequence"/>
</dbReference>
<accession>A0A150Q296</accession>
<proteinExistence type="predicted"/>
<evidence type="ECO:0000313" key="1">
    <source>
        <dbReference type="EMBL" id="KYF62094.1"/>
    </source>
</evidence>
<protein>
    <submittedName>
        <fullName evidence="1">Uncharacterized protein</fullName>
    </submittedName>
</protein>
<name>A0A150Q296_SORCE</name>
<reference evidence="1 2" key="1">
    <citation type="submission" date="2014-02" db="EMBL/GenBank/DDBJ databases">
        <title>The small core and large imbalanced accessory genome model reveals a collaborative survival strategy of Sorangium cellulosum strains in nature.</title>
        <authorList>
            <person name="Han K."/>
            <person name="Peng R."/>
            <person name="Blom J."/>
            <person name="Li Y.-Z."/>
        </authorList>
    </citation>
    <scope>NUCLEOTIDE SEQUENCE [LARGE SCALE GENOMIC DNA]</scope>
    <source>
        <strain evidence="1 2">So0008-312</strain>
    </source>
</reference>
<organism evidence="1 2">
    <name type="scientific">Sorangium cellulosum</name>
    <name type="common">Polyangium cellulosum</name>
    <dbReference type="NCBI Taxonomy" id="56"/>
    <lineage>
        <taxon>Bacteria</taxon>
        <taxon>Pseudomonadati</taxon>
        <taxon>Myxococcota</taxon>
        <taxon>Polyangia</taxon>
        <taxon>Polyangiales</taxon>
        <taxon>Polyangiaceae</taxon>
        <taxon>Sorangium</taxon>
    </lineage>
</organism>
<comment type="caution">
    <text evidence="1">The sequence shown here is derived from an EMBL/GenBank/DDBJ whole genome shotgun (WGS) entry which is preliminary data.</text>
</comment>
<sequence length="60" mass="5790">MKKAVVEVGAGGLLAVLSGRRGEQALQDVSGTGAAIAGPRGSPRCEVARGSALAATAAVE</sequence>
<evidence type="ECO:0000313" key="2">
    <source>
        <dbReference type="Proteomes" id="UP000075260"/>
    </source>
</evidence>